<comment type="cofactor">
    <cofactor evidence="1">
        <name>FAD</name>
        <dbReference type="ChEBI" id="CHEBI:57692"/>
    </cofactor>
</comment>
<sequence length="315" mass="33691">MSELRLRVSRTTDLTPTVRRFVLQDPGGCALPAYEPGAHIVVTTPAGHKRSYSLVDPGGARPREYVVCVRRGSGGRGGSGSMHDDVAVGTELVVSAPANRFPLRPSPRYLFIAGGIGITPIRAMLHRLRAGGRTGVQLLYLTRSAEETPFLEEFAGPEDTVHHSAERGPLDLWPYLAAPDDDVRIYCCGPAPLMRAVQALTAHWRMSRIHMEEFAAPLGGMSSPFTAVWAPDGRRVEVPAHLSLLAALRRGGVLVASSCEAGVCGTCRLAVLDGEVEHRDSVLTEGERLSNVVACVSRARSAEIVVGPCDDEGAA</sequence>
<dbReference type="GO" id="GO:0051537">
    <property type="term" value="F:2 iron, 2 sulfur cluster binding"/>
    <property type="evidence" value="ECO:0007669"/>
    <property type="project" value="UniProtKB-KW"/>
</dbReference>
<evidence type="ECO:0000259" key="8">
    <source>
        <dbReference type="PROSITE" id="PS51085"/>
    </source>
</evidence>
<dbReference type="InterPro" id="IPR039261">
    <property type="entry name" value="FNR_nucleotide-bd"/>
</dbReference>
<evidence type="ECO:0000313" key="11">
    <source>
        <dbReference type="Proteomes" id="UP000319818"/>
    </source>
</evidence>
<evidence type="ECO:0000256" key="5">
    <source>
        <dbReference type="ARBA" id="ARBA00023002"/>
    </source>
</evidence>
<dbReference type="PANTHER" id="PTHR47354">
    <property type="entry name" value="NADH OXIDOREDUCTASE HCR"/>
    <property type="match status" value="1"/>
</dbReference>
<comment type="caution">
    <text evidence="10">The sequence shown here is derived from an EMBL/GenBank/DDBJ whole genome shotgun (WGS) entry which is preliminary data.</text>
</comment>
<evidence type="ECO:0000256" key="4">
    <source>
        <dbReference type="ARBA" id="ARBA00022723"/>
    </source>
</evidence>
<dbReference type="GO" id="GO:0046872">
    <property type="term" value="F:metal ion binding"/>
    <property type="evidence" value="ECO:0007669"/>
    <property type="project" value="UniProtKB-KW"/>
</dbReference>
<accession>A0A543GC95</accession>
<keyword evidence="4" id="KW-0479">Metal-binding</keyword>
<keyword evidence="5" id="KW-0560">Oxidoreductase</keyword>
<dbReference type="AlphaFoldDB" id="A0A543GC95"/>
<keyword evidence="11" id="KW-1185">Reference proteome</keyword>
<dbReference type="PRINTS" id="PR00409">
    <property type="entry name" value="PHDIOXRDTASE"/>
</dbReference>
<dbReference type="EMBL" id="VFPH01000001">
    <property type="protein sequence ID" value="TQM43703.1"/>
    <property type="molecule type" value="Genomic_DNA"/>
</dbReference>
<gene>
    <name evidence="10" type="ORF">FB388_1053</name>
</gene>
<evidence type="ECO:0000256" key="3">
    <source>
        <dbReference type="ARBA" id="ARBA00022714"/>
    </source>
</evidence>
<dbReference type="SUPFAM" id="SSF52343">
    <property type="entry name" value="Ferredoxin reductase-like, C-terminal NADP-linked domain"/>
    <property type="match status" value="1"/>
</dbReference>
<proteinExistence type="predicted"/>
<evidence type="ECO:0000256" key="1">
    <source>
        <dbReference type="ARBA" id="ARBA00001974"/>
    </source>
</evidence>
<name>A0A543GC95_9PSEU</name>
<dbReference type="Gene3D" id="3.40.50.80">
    <property type="entry name" value="Nucleotide-binding domain of ferredoxin-NADP reductase (FNR) module"/>
    <property type="match status" value="1"/>
</dbReference>
<reference evidence="10 11" key="1">
    <citation type="submission" date="2019-06" db="EMBL/GenBank/DDBJ databases">
        <title>Sequencing the genomes of 1000 actinobacteria strains.</title>
        <authorList>
            <person name="Klenk H.-P."/>
        </authorList>
    </citation>
    <scope>NUCLEOTIDE SEQUENCE [LARGE SCALE GENOMIC DNA]</scope>
    <source>
        <strain evidence="10 11">DSM 45511</strain>
    </source>
</reference>
<keyword evidence="10" id="KW-0223">Dioxygenase</keyword>
<keyword evidence="7" id="KW-0411">Iron-sulfur</keyword>
<evidence type="ECO:0000256" key="6">
    <source>
        <dbReference type="ARBA" id="ARBA00023004"/>
    </source>
</evidence>
<evidence type="ECO:0000256" key="2">
    <source>
        <dbReference type="ARBA" id="ARBA00022630"/>
    </source>
</evidence>
<dbReference type="Proteomes" id="UP000319818">
    <property type="component" value="Unassembled WGS sequence"/>
</dbReference>
<evidence type="ECO:0000256" key="7">
    <source>
        <dbReference type="ARBA" id="ARBA00023014"/>
    </source>
</evidence>
<dbReference type="InterPro" id="IPR017938">
    <property type="entry name" value="Riboflavin_synthase-like_b-brl"/>
</dbReference>
<feature type="domain" description="FAD-binding FR-type" evidence="9">
    <location>
        <begin position="1"/>
        <end position="104"/>
    </location>
</feature>
<dbReference type="InterPro" id="IPR017927">
    <property type="entry name" value="FAD-bd_FR_type"/>
</dbReference>
<dbReference type="GO" id="GO:0051213">
    <property type="term" value="F:dioxygenase activity"/>
    <property type="evidence" value="ECO:0007669"/>
    <property type="project" value="UniProtKB-KW"/>
</dbReference>
<dbReference type="InterPro" id="IPR006058">
    <property type="entry name" value="2Fe2S_fd_BS"/>
</dbReference>
<dbReference type="SUPFAM" id="SSF63380">
    <property type="entry name" value="Riboflavin synthase domain-like"/>
    <property type="match status" value="1"/>
</dbReference>
<organism evidence="10 11">
    <name type="scientific">Pseudonocardia cypriaca</name>
    <dbReference type="NCBI Taxonomy" id="882449"/>
    <lineage>
        <taxon>Bacteria</taxon>
        <taxon>Bacillati</taxon>
        <taxon>Actinomycetota</taxon>
        <taxon>Actinomycetes</taxon>
        <taxon>Pseudonocardiales</taxon>
        <taxon>Pseudonocardiaceae</taxon>
        <taxon>Pseudonocardia</taxon>
    </lineage>
</organism>
<dbReference type="RefSeq" id="WP_142097616.1">
    <property type="nucleotide sequence ID" value="NZ_VFPH01000001.1"/>
</dbReference>
<keyword evidence="6" id="KW-0408">Iron</keyword>
<dbReference type="SUPFAM" id="SSF54292">
    <property type="entry name" value="2Fe-2S ferredoxin-like"/>
    <property type="match status" value="1"/>
</dbReference>
<dbReference type="InterPro" id="IPR036010">
    <property type="entry name" value="2Fe-2S_ferredoxin-like_sf"/>
</dbReference>
<dbReference type="PROSITE" id="PS51384">
    <property type="entry name" value="FAD_FR"/>
    <property type="match status" value="1"/>
</dbReference>
<dbReference type="InterPro" id="IPR001041">
    <property type="entry name" value="2Fe-2S_ferredoxin-type"/>
</dbReference>
<dbReference type="CDD" id="cd06185">
    <property type="entry name" value="PDR_like"/>
    <property type="match status" value="1"/>
</dbReference>
<dbReference type="PANTHER" id="PTHR47354:SF1">
    <property type="entry name" value="CARNITINE MONOOXYGENASE REDUCTASE SUBUNIT"/>
    <property type="match status" value="1"/>
</dbReference>
<dbReference type="CDD" id="cd00207">
    <property type="entry name" value="fer2"/>
    <property type="match status" value="1"/>
</dbReference>
<keyword evidence="3" id="KW-0001">2Fe-2S</keyword>
<dbReference type="InterPro" id="IPR012675">
    <property type="entry name" value="Beta-grasp_dom_sf"/>
</dbReference>
<dbReference type="PROSITE" id="PS51085">
    <property type="entry name" value="2FE2S_FER_2"/>
    <property type="match status" value="1"/>
</dbReference>
<evidence type="ECO:0000259" key="9">
    <source>
        <dbReference type="PROSITE" id="PS51384"/>
    </source>
</evidence>
<dbReference type="PROSITE" id="PS00197">
    <property type="entry name" value="2FE2S_FER_1"/>
    <property type="match status" value="1"/>
</dbReference>
<dbReference type="Gene3D" id="2.40.30.10">
    <property type="entry name" value="Translation factors"/>
    <property type="match status" value="1"/>
</dbReference>
<feature type="domain" description="2Fe-2S ferredoxin-type" evidence="8">
    <location>
        <begin position="224"/>
        <end position="312"/>
    </location>
</feature>
<dbReference type="InterPro" id="IPR050415">
    <property type="entry name" value="MRET"/>
</dbReference>
<dbReference type="Gene3D" id="3.10.20.30">
    <property type="match status" value="1"/>
</dbReference>
<dbReference type="Pfam" id="PF00111">
    <property type="entry name" value="Fer2"/>
    <property type="match status" value="1"/>
</dbReference>
<dbReference type="OrthoDB" id="4307358at2"/>
<evidence type="ECO:0000313" key="10">
    <source>
        <dbReference type="EMBL" id="TQM43703.1"/>
    </source>
</evidence>
<protein>
    <submittedName>
        <fullName evidence="10">Phthalate 4,5-dioxygenase reductase subunit</fullName>
    </submittedName>
</protein>
<keyword evidence="2" id="KW-0285">Flavoprotein</keyword>